<feature type="transmembrane region" description="Helical" evidence="8">
    <location>
        <begin position="131"/>
        <end position="151"/>
    </location>
</feature>
<feature type="transmembrane region" description="Helical" evidence="8">
    <location>
        <begin position="211"/>
        <end position="233"/>
    </location>
</feature>
<dbReference type="SUPFAM" id="SSF81338">
    <property type="entry name" value="Aquaporin-like"/>
    <property type="match status" value="1"/>
</dbReference>
<dbReference type="GO" id="GO:0005886">
    <property type="term" value="C:plasma membrane"/>
    <property type="evidence" value="ECO:0007669"/>
    <property type="project" value="TreeGrafter"/>
</dbReference>
<evidence type="ECO:0000256" key="1">
    <source>
        <dbReference type="ARBA" id="ARBA00004141"/>
    </source>
</evidence>
<dbReference type="NCBIfam" id="TIGR00861">
    <property type="entry name" value="MIP"/>
    <property type="match status" value="1"/>
</dbReference>
<dbReference type="AlphaFoldDB" id="A0AAW9JTZ9"/>
<proteinExistence type="inferred from homology"/>
<dbReference type="RefSeq" id="WP_010050232.1">
    <property type="nucleotide sequence ID" value="NZ_BJOJ01000034.1"/>
</dbReference>
<dbReference type="InterPro" id="IPR022357">
    <property type="entry name" value="MIP_CS"/>
</dbReference>
<feature type="transmembrane region" description="Helical" evidence="8">
    <location>
        <begin position="34"/>
        <end position="56"/>
    </location>
</feature>
<evidence type="ECO:0000256" key="6">
    <source>
        <dbReference type="ARBA" id="ARBA00023136"/>
    </source>
</evidence>
<evidence type="ECO:0000256" key="3">
    <source>
        <dbReference type="ARBA" id="ARBA00022448"/>
    </source>
</evidence>
<dbReference type="PANTHER" id="PTHR43829:SF9">
    <property type="entry name" value="AQUAPORIN-9"/>
    <property type="match status" value="1"/>
</dbReference>
<dbReference type="PRINTS" id="PR00783">
    <property type="entry name" value="MINTRINSICP"/>
</dbReference>
<reference evidence="9" key="1">
    <citation type="submission" date="2023-08" db="EMBL/GenBank/DDBJ databases">
        <title>Genomic characterization of piscicolin 126 produced by Carnobacterium maltaromaticum CM22 strain isolated from salmon (Salmo salar).</title>
        <authorList>
            <person name="Gonzalez-Gragera E."/>
            <person name="Garcia-Lopez J.D."/>
            <person name="Teso-Perez C."/>
            <person name="Gimenez-Hernandez I."/>
            <person name="Peralta-Sanchez J.M."/>
            <person name="Valdivia E."/>
            <person name="Montalban-Lopez M."/>
            <person name="Martin-Platero A.M."/>
            <person name="Banos A."/>
            <person name="Martinez-Bueno M."/>
        </authorList>
    </citation>
    <scope>NUCLEOTIDE SEQUENCE</scope>
    <source>
        <strain evidence="9">CM22</strain>
    </source>
</reference>
<keyword evidence="5 8" id="KW-1133">Transmembrane helix</keyword>
<comment type="caution">
    <text evidence="9">The sequence shown here is derived from an EMBL/GenBank/DDBJ whole genome shotgun (WGS) entry which is preliminary data.</text>
</comment>
<feature type="transmembrane region" description="Helical" evidence="8">
    <location>
        <begin position="163"/>
        <end position="184"/>
    </location>
</feature>
<comment type="subcellular location">
    <subcellularLocation>
        <location evidence="1">Membrane</location>
        <topology evidence="1">Multi-pass membrane protein</topology>
    </subcellularLocation>
</comment>
<feature type="transmembrane region" description="Helical" evidence="8">
    <location>
        <begin position="86"/>
        <end position="104"/>
    </location>
</feature>
<dbReference type="InterPro" id="IPR050363">
    <property type="entry name" value="MIP/Aquaporin"/>
</dbReference>
<sequence length="260" mass="27139">MESFYAELIGTMVLIVFGSGVVAGNLLIKSKAYNMGWVGITIAWALGVTLGVYVVAGGSAAHLNPAVTLAFAAIGAFPWSEVPQYIAGQLIGAFLGAIIVYLVYVKHWKVTEDKGAKLGVFATGPAIRSPFANLMTEAIGTFILVFGLLSIGANEFAVGLNPIIVGLLILGIGLALGGPTGYAINPARDLMPRIAHAILPIAGKGDSDWSYAWIPVVGPIIGALAGGFFYKVVYFESSIIGLIIFIIVLASLVIGTKEKN</sequence>
<gene>
    <name evidence="9" type="ORF">RAK27_15360</name>
</gene>
<evidence type="ECO:0000256" key="4">
    <source>
        <dbReference type="ARBA" id="ARBA00022692"/>
    </source>
</evidence>
<dbReference type="EMBL" id="JAVBVO010000005">
    <property type="protein sequence ID" value="MDZ5760012.1"/>
    <property type="molecule type" value="Genomic_DNA"/>
</dbReference>
<evidence type="ECO:0000313" key="10">
    <source>
        <dbReference type="Proteomes" id="UP001290462"/>
    </source>
</evidence>
<protein>
    <submittedName>
        <fullName evidence="9">MIP/aquaporin family protein</fullName>
    </submittedName>
</protein>
<keyword evidence="3 7" id="KW-0813">Transport</keyword>
<dbReference type="GO" id="GO:0015254">
    <property type="term" value="F:glycerol channel activity"/>
    <property type="evidence" value="ECO:0007669"/>
    <property type="project" value="TreeGrafter"/>
</dbReference>
<comment type="similarity">
    <text evidence="2 7">Belongs to the MIP/aquaporin (TC 1.A.8) family.</text>
</comment>
<feature type="transmembrane region" description="Helical" evidence="8">
    <location>
        <begin position="7"/>
        <end position="28"/>
    </location>
</feature>
<evidence type="ECO:0000313" key="9">
    <source>
        <dbReference type="EMBL" id="MDZ5760012.1"/>
    </source>
</evidence>
<dbReference type="PANTHER" id="PTHR43829">
    <property type="entry name" value="AQUAPORIN OR AQUAGLYCEROPORIN RELATED"/>
    <property type="match status" value="1"/>
</dbReference>
<accession>A0AAW9JTZ9</accession>
<organism evidence="9 10">
    <name type="scientific">Carnobacterium maltaromaticum</name>
    <name type="common">Carnobacterium piscicola</name>
    <dbReference type="NCBI Taxonomy" id="2751"/>
    <lineage>
        <taxon>Bacteria</taxon>
        <taxon>Bacillati</taxon>
        <taxon>Bacillota</taxon>
        <taxon>Bacilli</taxon>
        <taxon>Lactobacillales</taxon>
        <taxon>Carnobacteriaceae</taxon>
        <taxon>Carnobacterium</taxon>
    </lineage>
</organism>
<dbReference type="PRINTS" id="PR02019">
    <property type="entry name" value="AQUAPORIN7"/>
</dbReference>
<keyword evidence="6 8" id="KW-0472">Membrane</keyword>
<keyword evidence="4 7" id="KW-0812">Transmembrane</keyword>
<evidence type="ECO:0000256" key="5">
    <source>
        <dbReference type="ARBA" id="ARBA00022989"/>
    </source>
</evidence>
<dbReference type="InterPro" id="IPR023271">
    <property type="entry name" value="Aquaporin-like"/>
</dbReference>
<evidence type="ECO:0000256" key="2">
    <source>
        <dbReference type="ARBA" id="ARBA00006175"/>
    </source>
</evidence>
<dbReference type="InterPro" id="IPR000425">
    <property type="entry name" value="MIP"/>
</dbReference>
<dbReference type="PROSITE" id="PS00221">
    <property type="entry name" value="MIP"/>
    <property type="match status" value="1"/>
</dbReference>
<evidence type="ECO:0000256" key="8">
    <source>
        <dbReference type="SAM" id="Phobius"/>
    </source>
</evidence>
<name>A0AAW9JTZ9_CARML</name>
<evidence type="ECO:0000256" key="7">
    <source>
        <dbReference type="RuleBase" id="RU000477"/>
    </source>
</evidence>
<feature type="transmembrane region" description="Helical" evidence="8">
    <location>
        <begin position="239"/>
        <end position="256"/>
    </location>
</feature>
<dbReference type="Gene3D" id="1.20.1080.10">
    <property type="entry name" value="Glycerol uptake facilitator protein"/>
    <property type="match status" value="1"/>
</dbReference>
<dbReference type="Pfam" id="PF00230">
    <property type="entry name" value="MIP"/>
    <property type="match status" value="1"/>
</dbReference>
<dbReference type="Proteomes" id="UP001290462">
    <property type="component" value="Unassembled WGS sequence"/>
</dbReference>